<dbReference type="InterPro" id="IPR017871">
    <property type="entry name" value="ABC_transporter-like_CS"/>
</dbReference>
<evidence type="ECO:0000256" key="8">
    <source>
        <dbReference type="ARBA" id="ARBA00022967"/>
    </source>
</evidence>
<evidence type="ECO:0000256" key="2">
    <source>
        <dbReference type="ARBA" id="ARBA00022448"/>
    </source>
</evidence>
<dbReference type="GO" id="GO:0016887">
    <property type="term" value="F:ATP hydrolysis activity"/>
    <property type="evidence" value="ECO:0007669"/>
    <property type="project" value="InterPro"/>
</dbReference>
<dbReference type="InterPro" id="IPR027417">
    <property type="entry name" value="P-loop_NTPase"/>
</dbReference>
<dbReference type="SMART" id="SM00382">
    <property type="entry name" value="AAA"/>
    <property type="match status" value="2"/>
</dbReference>
<keyword evidence="2" id="KW-0813">Transport</keyword>
<evidence type="ECO:0000256" key="4">
    <source>
        <dbReference type="ARBA" id="ARBA00022597"/>
    </source>
</evidence>
<dbReference type="PANTHER" id="PTHR43790">
    <property type="entry name" value="CARBOHYDRATE TRANSPORT ATP-BINDING PROTEIN MG119-RELATED"/>
    <property type="match status" value="1"/>
</dbReference>
<dbReference type="InterPro" id="IPR003439">
    <property type="entry name" value="ABC_transporter-like_ATP-bd"/>
</dbReference>
<dbReference type="GO" id="GO:0005886">
    <property type="term" value="C:plasma membrane"/>
    <property type="evidence" value="ECO:0007669"/>
    <property type="project" value="UniProtKB-SubCell"/>
</dbReference>
<reference evidence="11 12" key="1">
    <citation type="submission" date="2015-07" db="EMBL/GenBank/DDBJ databases">
        <title>Whole genome sequence of Thermanaerothrix daxensis DSM 23592.</title>
        <authorList>
            <person name="Hemp J."/>
            <person name="Ward L.M."/>
            <person name="Pace L.A."/>
            <person name="Fischer W.W."/>
        </authorList>
    </citation>
    <scope>NUCLEOTIDE SEQUENCE [LARGE SCALE GENOMIC DNA]</scope>
    <source>
        <strain evidence="11 12">GNS-1</strain>
    </source>
</reference>
<dbReference type="STRING" id="869279.SE15_07100"/>
<keyword evidence="4" id="KW-0762">Sugar transport</keyword>
<dbReference type="CDD" id="cd03215">
    <property type="entry name" value="ABC_Carb_Monos_II"/>
    <property type="match status" value="1"/>
</dbReference>
<dbReference type="InterPro" id="IPR050107">
    <property type="entry name" value="ABC_carbohydrate_import_ATPase"/>
</dbReference>
<keyword evidence="9" id="KW-0472">Membrane</keyword>
<evidence type="ECO:0000256" key="5">
    <source>
        <dbReference type="ARBA" id="ARBA00022737"/>
    </source>
</evidence>
<evidence type="ECO:0000259" key="10">
    <source>
        <dbReference type="PROSITE" id="PS50893"/>
    </source>
</evidence>
<dbReference type="FunFam" id="3.40.50.300:FF:000127">
    <property type="entry name" value="Ribose import ATP-binding protein RbsA"/>
    <property type="match status" value="1"/>
</dbReference>
<dbReference type="SUPFAM" id="SSF52540">
    <property type="entry name" value="P-loop containing nucleoside triphosphate hydrolases"/>
    <property type="match status" value="2"/>
</dbReference>
<dbReference type="InterPro" id="IPR003593">
    <property type="entry name" value="AAA+_ATPase"/>
</dbReference>
<keyword evidence="7 11" id="KW-0067">ATP-binding</keyword>
<dbReference type="PATRIC" id="fig|869279.4.peg.2821"/>
<dbReference type="RefSeq" id="WP_054521420.1">
    <property type="nucleotide sequence ID" value="NZ_LGKO01000003.1"/>
</dbReference>
<dbReference type="CDD" id="cd03216">
    <property type="entry name" value="ABC_Carb_Monos_I"/>
    <property type="match status" value="1"/>
</dbReference>
<gene>
    <name evidence="11" type="ORF">SE15_07100</name>
</gene>
<keyword evidence="3" id="KW-1003">Cell membrane</keyword>
<comment type="subcellular location">
    <subcellularLocation>
        <location evidence="1">Cell membrane</location>
        <topology evidence="1">Peripheral membrane protein</topology>
    </subcellularLocation>
</comment>
<organism evidence="11 12">
    <name type="scientific">Thermanaerothrix daxensis</name>
    <dbReference type="NCBI Taxonomy" id="869279"/>
    <lineage>
        <taxon>Bacteria</taxon>
        <taxon>Bacillati</taxon>
        <taxon>Chloroflexota</taxon>
        <taxon>Anaerolineae</taxon>
        <taxon>Anaerolineales</taxon>
        <taxon>Anaerolineaceae</taxon>
        <taxon>Thermanaerothrix</taxon>
    </lineage>
</organism>
<evidence type="ECO:0000256" key="7">
    <source>
        <dbReference type="ARBA" id="ARBA00022840"/>
    </source>
</evidence>
<feature type="domain" description="ABC transporter" evidence="10">
    <location>
        <begin position="8"/>
        <end position="244"/>
    </location>
</feature>
<dbReference type="PANTHER" id="PTHR43790:SF3">
    <property type="entry name" value="D-ALLOSE IMPORT ATP-BINDING PROTEIN ALSA-RELATED"/>
    <property type="match status" value="1"/>
</dbReference>
<evidence type="ECO:0000313" key="11">
    <source>
        <dbReference type="EMBL" id="KPL83433.1"/>
    </source>
</evidence>
<dbReference type="AlphaFoldDB" id="A0A0P6XK15"/>
<dbReference type="Gene3D" id="3.40.50.300">
    <property type="entry name" value="P-loop containing nucleotide triphosphate hydrolases"/>
    <property type="match status" value="2"/>
</dbReference>
<dbReference type="GO" id="GO:0005524">
    <property type="term" value="F:ATP binding"/>
    <property type="evidence" value="ECO:0007669"/>
    <property type="project" value="UniProtKB-KW"/>
</dbReference>
<keyword evidence="5" id="KW-0677">Repeat</keyword>
<dbReference type="Pfam" id="PF00005">
    <property type="entry name" value="ABC_tran"/>
    <property type="match status" value="2"/>
</dbReference>
<sequence length="504" mass="55922">MTENIPRLRLEHVSKAFPGVQAVNDVSLEVWGGEILALVGENGAGKSTLMNLINGVVPLDSGKIYLDGQPVTMDSPRRALELGITMIHQELALIPQLTVGQNIFLGREPRRWRFWIDWKRLYAQAQAELDRLGIDVPVQARVADLSIAQRQLVEIAKALSYNARLIALDEPTSALTERETETLFRLVRALRDQGVALIYISHRLEEVFELADRIAVMRDGQLVAVGPVQAFTPAEVVRLMVGRELTEFFPKVPTQRGEPVLRAINLRAGREVQGVSLELYRGEIVGLAGLVGAGRTNLARLLFGADRLEAGEIWMDGRRVEIRSPRDAIRLGIGLVPEDRKSQGLFLGQSVRFNAGAGLLERLSRLGFIDFRRINQTIKAIIERLRVRTPSLNQRVRNLSGGNQQKVVISRWLALNPKVLILDEPTRGVDVGAKAEIHALMSELAAQGMAILMISSELPEILGVSDRILVMREGRIVAEFSREEATQDLIMQAATGQLERRVAA</sequence>
<proteinExistence type="predicted"/>
<evidence type="ECO:0000256" key="1">
    <source>
        <dbReference type="ARBA" id="ARBA00004202"/>
    </source>
</evidence>
<keyword evidence="8" id="KW-1278">Translocase</keyword>
<evidence type="ECO:0000256" key="9">
    <source>
        <dbReference type="ARBA" id="ARBA00023136"/>
    </source>
</evidence>
<feature type="domain" description="ABC transporter" evidence="10">
    <location>
        <begin position="255"/>
        <end position="498"/>
    </location>
</feature>
<keyword evidence="6" id="KW-0547">Nucleotide-binding</keyword>
<dbReference type="PROSITE" id="PS50893">
    <property type="entry name" value="ABC_TRANSPORTER_2"/>
    <property type="match status" value="2"/>
</dbReference>
<evidence type="ECO:0000256" key="6">
    <source>
        <dbReference type="ARBA" id="ARBA00022741"/>
    </source>
</evidence>
<dbReference type="Proteomes" id="UP000050544">
    <property type="component" value="Unassembled WGS sequence"/>
</dbReference>
<protein>
    <submittedName>
        <fullName evidence="11">D-ribose transporter ATP-binding protein</fullName>
    </submittedName>
</protein>
<keyword evidence="12" id="KW-1185">Reference proteome</keyword>
<accession>A0A0P6XK15</accession>
<dbReference type="PROSITE" id="PS00211">
    <property type="entry name" value="ABC_TRANSPORTER_1"/>
    <property type="match status" value="1"/>
</dbReference>
<dbReference type="EMBL" id="LGKO01000003">
    <property type="protein sequence ID" value="KPL83433.1"/>
    <property type="molecule type" value="Genomic_DNA"/>
</dbReference>
<name>A0A0P6XK15_9CHLR</name>
<evidence type="ECO:0000256" key="3">
    <source>
        <dbReference type="ARBA" id="ARBA00022475"/>
    </source>
</evidence>
<evidence type="ECO:0000313" key="12">
    <source>
        <dbReference type="Proteomes" id="UP000050544"/>
    </source>
</evidence>
<dbReference type="OrthoDB" id="9771863at2"/>
<comment type="caution">
    <text evidence="11">The sequence shown here is derived from an EMBL/GenBank/DDBJ whole genome shotgun (WGS) entry which is preliminary data.</text>
</comment>